<comment type="caution">
    <text evidence="2">The sequence shown here is derived from an EMBL/GenBank/DDBJ whole genome shotgun (WGS) entry which is preliminary data.</text>
</comment>
<feature type="compositionally biased region" description="Polar residues" evidence="1">
    <location>
        <begin position="9"/>
        <end position="23"/>
    </location>
</feature>
<feature type="compositionally biased region" description="Basic and acidic residues" evidence="1">
    <location>
        <begin position="24"/>
        <end position="33"/>
    </location>
</feature>
<dbReference type="EMBL" id="SEOQ01000287">
    <property type="protein sequence ID" value="TFY66006.1"/>
    <property type="molecule type" value="Genomic_DNA"/>
</dbReference>
<accession>A0A4Y9YTW4</accession>
<name>A0A4Y9YTW4_9AGAM</name>
<feature type="region of interest" description="Disordered" evidence="1">
    <location>
        <begin position="1"/>
        <end position="48"/>
    </location>
</feature>
<protein>
    <submittedName>
        <fullName evidence="2">Uncharacterized protein</fullName>
    </submittedName>
</protein>
<dbReference type="Proteomes" id="UP000298327">
    <property type="component" value="Unassembled WGS sequence"/>
</dbReference>
<organism evidence="2 3">
    <name type="scientific">Dentipellis fragilis</name>
    <dbReference type="NCBI Taxonomy" id="205917"/>
    <lineage>
        <taxon>Eukaryota</taxon>
        <taxon>Fungi</taxon>
        <taxon>Dikarya</taxon>
        <taxon>Basidiomycota</taxon>
        <taxon>Agaricomycotina</taxon>
        <taxon>Agaricomycetes</taxon>
        <taxon>Russulales</taxon>
        <taxon>Hericiaceae</taxon>
        <taxon>Dentipellis</taxon>
    </lineage>
</organism>
<evidence type="ECO:0000313" key="3">
    <source>
        <dbReference type="Proteomes" id="UP000298327"/>
    </source>
</evidence>
<dbReference type="AlphaFoldDB" id="A0A4Y9YTW4"/>
<evidence type="ECO:0000313" key="2">
    <source>
        <dbReference type="EMBL" id="TFY66006.1"/>
    </source>
</evidence>
<feature type="region of interest" description="Disordered" evidence="1">
    <location>
        <begin position="177"/>
        <end position="202"/>
    </location>
</feature>
<feature type="region of interest" description="Disordered" evidence="1">
    <location>
        <begin position="95"/>
        <end position="114"/>
    </location>
</feature>
<reference evidence="2 3" key="1">
    <citation type="submission" date="2019-02" db="EMBL/GenBank/DDBJ databases">
        <title>Genome sequencing of the rare red list fungi Dentipellis fragilis.</title>
        <authorList>
            <person name="Buettner E."/>
            <person name="Kellner H."/>
        </authorList>
    </citation>
    <scope>NUCLEOTIDE SEQUENCE [LARGE SCALE GENOMIC DNA]</scope>
    <source>
        <strain evidence="2 3">DSM 105465</strain>
    </source>
</reference>
<gene>
    <name evidence="2" type="ORF">EVG20_g5081</name>
</gene>
<dbReference type="OrthoDB" id="10571518at2759"/>
<proteinExistence type="predicted"/>
<sequence length="230" mass="26978">MLPGPTAPSPTANLRNRSANPDQSNKRRTERPQLHRTTHLVGSQTLQRHEAGHSIEFQAAQAPPSETRQPNLGRWRSMTAIESGSKFEQLAIREDAENRTSRSRSRTFSGAEDRRAERIGHVQRVEGPQKISDQDEQDCEDLRRIVDQAQRQSEEMWRQIYEAERLRDKTRRLVETRRRVGMGETSQQREERERQTSQIGRQLHALKVDARDHRRTGFQYKDDVRRIMRH</sequence>
<evidence type="ECO:0000256" key="1">
    <source>
        <dbReference type="SAM" id="MobiDB-lite"/>
    </source>
</evidence>
<keyword evidence="3" id="KW-1185">Reference proteome</keyword>